<reference evidence="4" key="2">
    <citation type="submission" date="2023-06" db="EMBL/GenBank/DDBJ databases">
        <authorList>
            <consortium name="Lawrence Berkeley National Laboratory"/>
            <person name="Haridas S."/>
            <person name="Hensen N."/>
            <person name="Bonometti L."/>
            <person name="Westerberg I."/>
            <person name="Brannstrom I.O."/>
            <person name="Guillou S."/>
            <person name="Cros-Aarteil S."/>
            <person name="Calhoun S."/>
            <person name="Kuo A."/>
            <person name="Mondo S."/>
            <person name="Pangilinan J."/>
            <person name="Riley R."/>
            <person name="Labutti K."/>
            <person name="Andreopoulos B."/>
            <person name="Lipzen A."/>
            <person name="Chen C."/>
            <person name="Yanf M."/>
            <person name="Daum C."/>
            <person name="Ng V."/>
            <person name="Clum A."/>
            <person name="Steindorff A."/>
            <person name="Ohm R."/>
            <person name="Martin F."/>
            <person name="Silar P."/>
            <person name="Natvig D."/>
            <person name="Lalanne C."/>
            <person name="Gautier V."/>
            <person name="Ament-Velasquez S.L."/>
            <person name="Kruys A."/>
            <person name="Hutchinson M.I."/>
            <person name="Powell A.J."/>
            <person name="Barry K."/>
            <person name="Miller A.N."/>
            <person name="Grigoriev I.V."/>
            <person name="Debuchy R."/>
            <person name="Gladieux P."/>
            <person name="Thoren M.H."/>
            <person name="Johannesson H."/>
        </authorList>
    </citation>
    <scope>NUCLEOTIDE SEQUENCE</scope>
    <source>
        <strain evidence="4">CBS 955.72</strain>
    </source>
</reference>
<organism evidence="4 5">
    <name type="scientific">Lasiosphaeria hispida</name>
    <dbReference type="NCBI Taxonomy" id="260671"/>
    <lineage>
        <taxon>Eukaryota</taxon>
        <taxon>Fungi</taxon>
        <taxon>Dikarya</taxon>
        <taxon>Ascomycota</taxon>
        <taxon>Pezizomycotina</taxon>
        <taxon>Sordariomycetes</taxon>
        <taxon>Sordariomycetidae</taxon>
        <taxon>Sordariales</taxon>
        <taxon>Lasiosphaeriaceae</taxon>
        <taxon>Lasiosphaeria</taxon>
    </lineage>
</organism>
<comment type="caution">
    <text evidence="4">The sequence shown here is derived from an EMBL/GenBank/DDBJ whole genome shotgun (WGS) entry which is preliminary data.</text>
</comment>
<sequence length="646" mass="69631">QRRNSSLQVTTQKGFEVVIVCATPEGGCSHCFAPTSVYEDAKAKETASATIQHSGPIETLEPAVHWDFDTKPARNVVPIPVGRGSHLYYGVSDPSKAGNFAFLTHFFTKPAVNIDHSAQIQGVEYTADHLMVTFRTKKAYDKALSTWLLEKELILIAYVAGCGNYAEGERCFVDVKTSNLIFKADELVIIAGGKPCQPEEISSGGETNWGQWIPHGSPGSAREPSTTPSPDPGRDHGLKKHFSWGSDSTKSRTAASSILSASSGGPKRSCTAPVDTTYGLPTACLGDNFDADLDRELGWIKMPSEFTSFIKALVTQVDDAGKPVRRDLDTRCWPSFLCDIRDALVEAGKTAIDAIKSATTISGSVQGDIRWQTPDPAKANTEQVVSPWGDAILIKAFAAEEGKKVKAHLDVFCVGCGVSGAAYIAGSMKWSLLDGFKLTQGEVNFKMDAKLALKLGIDAQMNHQESFAVSLFNVGLPGLSWGVVTIGPSIDVDAKVDLEAAARGRLLVGAEMGLQNAEINYDVVDSSKTGSKNWTPYFTPVLEAEGELLLSAGLSLPIGLKIQLQIGTFSKGVGFVDEPSIRGVAQFAGSVEMSTSGTFSSAFQDDCMGINCRLSWRNQLYVDVFDFKRYSLFDTGERDIVRRCIG</sequence>
<reference evidence="4" key="1">
    <citation type="journal article" date="2023" name="Mol. Phylogenet. Evol.">
        <title>Genome-scale phylogeny and comparative genomics of the fungal order Sordariales.</title>
        <authorList>
            <person name="Hensen N."/>
            <person name="Bonometti L."/>
            <person name="Westerberg I."/>
            <person name="Brannstrom I.O."/>
            <person name="Guillou S."/>
            <person name="Cros-Aarteil S."/>
            <person name="Calhoun S."/>
            <person name="Haridas S."/>
            <person name="Kuo A."/>
            <person name="Mondo S."/>
            <person name="Pangilinan J."/>
            <person name="Riley R."/>
            <person name="LaButti K."/>
            <person name="Andreopoulos B."/>
            <person name="Lipzen A."/>
            <person name="Chen C."/>
            <person name="Yan M."/>
            <person name="Daum C."/>
            <person name="Ng V."/>
            <person name="Clum A."/>
            <person name="Steindorff A."/>
            <person name="Ohm R.A."/>
            <person name="Martin F."/>
            <person name="Silar P."/>
            <person name="Natvig D.O."/>
            <person name="Lalanne C."/>
            <person name="Gautier V."/>
            <person name="Ament-Velasquez S.L."/>
            <person name="Kruys A."/>
            <person name="Hutchinson M.I."/>
            <person name="Powell A.J."/>
            <person name="Barry K."/>
            <person name="Miller A.N."/>
            <person name="Grigoriev I.V."/>
            <person name="Debuchy R."/>
            <person name="Gladieux P."/>
            <person name="Hiltunen Thoren M."/>
            <person name="Johannesson H."/>
        </authorList>
    </citation>
    <scope>NUCLEOTIDE SEQUENCE</scope>
    <source>
        <strain evidence="4">CBS 955.72</strain>
    </source>
</reference>
<feature type="region of interest" description="Disordered" evidence="1">
    <location>
        <begin position="200"/>
        <end position="249"/>
    </location>
</feature>
<evidence type="ECO:0000313" key="4">
    <source>
        <dbReference type="EMBL" id="KAK3346954.1"/>
    </source>
</evidence>
<dbReference type="InterPro" id="IPR055647">
    <property type="entry name" value="DUF7223"/>
</dbReference>
<feature type="non-terminal residue" evidence="4">
    <location>
        <position position="1"/>
    </location>
</feature>
<name>A0AAJ0MBJ3_9PEZI</name>
<evidence type="ECO:0000256" key="1">
    <source>
        <dbReference type="SAM" id="MobiDB-lite"/>
    </source>
</evidence>
<dbReference type="EMBL" id="JAUIQD010000006">
    <property type="protein sequence ID" value="KAK3346954.1"/>
    <property type="molecule type" value="Genomic_DNA"/>
</dbReference>
<dbReference type="Pfam" id="PF23865">
    <property type="entry name" value="DUF7223"/>
    <property type="match status" value="1"/>
</dbReference>
<accession>A0AAJ0MBJ3</accession>
<dbReference type="Proteomes" id="UP001275084">
    <property type="component" value="Unassembled WGS sequence"/>
</dbReference>
<proteinExistence type="predicted"/>
<evidence type="ECO:0000313" key="5">
    <source>
        <dbReference type="Proteomes" id="UP001275084"/>
    </source>
</evidence>
<evidence type="ECO:0000259" key="2">
    <source>
        <dbReference type="Pfam" id="PF22974"/>
    </source>
</evidence>
<feature type="domain" description="DUF7029" evidence="2">
    <location>
        <begin position="107"/>
        <end position="202"/>
    </location>
</feature>
<keyword evidence="5" id="KW-1185">Reference proteome</keyword>
<feature type="domain" description="DUF7223" evidence="3">
    <location>
        <begin position="407"/>
        <end position="554"/>
    </location>
</feature>
<dbReference type="AlphaFoldDB" id="A0AAJ0MBJ3"/>
<protein>
    <submittedName>
        <fullName evidence="4">Uncharacterized protein</fullName>
    </submittedName>
</protein>
<gene>
    <name evidence="4" type="ORF">B0T25DRAFT_462116</name>
</gene>
<dbReference type="InterPro" id="IPR054293">
    <property type="entry name" value="DUF7029"/>
</dbReference>
<evidence type="ECO:0000259" key="3">
    <source>
        <dbReference type="Pfam" id="PF23865"/>
    </source>
</evidence>
<dbReference type="Pfam" id="PF22974">
    <property type="entry name" value="DUF7029"/>
    <property type="match status" value="1"/>
</dbReference>